<accession>A0A2H4RBY4</accession>
<dbReference type="InterPro" id="IPR050631">
    <property type="entry name" value="PheA/TfdB_FAD_monoxygenase"/>
</dbReference>
<dbReference type="PRINTS" id="PR00420">
    <property type="entry name" value="RNGMNOXGNASE"/>
</dbReference>
<evidence type="ECO:0000313" key="3">
    <source>
        <dbReference type="EMBL" id="ATY46592.1"/>
    </source>
</evidence>
<dbReference type="EMBL" id="MG018799">
    <property type="protein sequence ID" value="ATY46592.1"/>
    <property type="molecule type" value="Genomic_DNA"/>
</dbReference>
<dbReference type="Gene3D" id="3.30.70.2450">
    <property type="match status" value="1"/>
</dbReference>
<dbReference type="PANTHER" id="PTHR43476">
    <property type="entry name" value="3-(3-HYDROXY-PHENYL)PROPIONATE/3-HYDROXYCINNAMIC ACID HYDROXYLASE"/>
    <property type="match status" value="1"/>
</dbReference>
<sequence>MAVLLAARGHDVVVVERWPQPYPMPRAVAFDGESARILTAAGLGEHISEFGEPSGDYVWENGQGQELLHFDALQNLGESGWPDSTSMYQPGLERALTARGAELPTLRVLRGRLLVDLAEEEDGVRAGVQSTADGVEQIRASWVVGCDGANSFVRERIGTGATDLGFRHDWLICDVELDPPREFKPNNLQVCDPARPRTAVSAGPGHRRWEFMRVAGDSIEELNTPEAAWRLLALFGVEPGGATLQRHAVYTFEARYADRWRSGRMLIAGDAAHLMPPFAAQGMSSGFRDAANLAWKLDLVLTGRATADVLDSYTEERRRHVQHAITMSVGLGRVICQTDPEAAADRDAMMLAARARGLALSRPPSAVESLTTGVLQDPTTRLADAPVGHLVPHSRVSRGGRSGLFDDVVGYGFALIASAPPTRLLDQGRLAYLERLGTRLVHLVPSDAESSGDTPGSVTVDTDGRYLSYLGDMGAEAALVRPDFYLFGAAQGPTGVRGLVDDLRRQLS</sequence>
<name>A0A2H4RBY4_9ACTN</name>
<dbReference type="AlphaFoldDB" id="A0A2H4RBY4"/>
<proteinExistence type="predicted"/>
<dbReference type="Gene3D" id="3.50.50.60">
    <property type="entry name" value="FAD/NAD(P)-binding domain"/>
    <property type="match status" value="1"/>
</dbReference>
<keyword evidence="3" id="KW-0503">Monooxygenase</keyword>
<keyword evidence="1" id="KW-0560">Oxidoreductase</keyword>
<dbReference type="SUPFAM" id="SSF51905">
    <property type="entry name" value="FAD/NAD(P)-binding domain"/>
    <property type="match status" value="1"/>
</dbReference>
<reference evidence="3" key="1">
    <citation type="submission" date="2017-09" db="EMBL/GenBank/DDBJ databases">
        <title>Overexpression of SARP Promote the Production of Pentaketide-type Ansamycins in Micromonospora sp. HK160111.</title>
        <authorList>
            <person name="Li W."/>
            <person name="Wang H."/>
        </authorList>
    </citation>
    <scope>NUCLEOTIDE SEQUENCE</scope>
    <source>
        <strain evidence="3">HK160111</strain>
    </source>
</reference>
<protein>
    <submittedName>
        <fullName evidence="3">Monooxygenase FAD-binding protein</fullName>
    </submittedName>
</protein>
<dbReference type="InterPro" id="IPR036188">
    <property type="entry name" value="FAD/NAD-bd_sf"/>
</dbReference>
<dbReference type="PANTHER" id="PTHR43476:SF3">
    <property type="entry name" value="FAD-BINDING MONOOXYGENASE"/>
    <property type="match status" value="1"/>
</dbReference>
<dbReference type="Pfam" id="PF01494">
    <property type="entry name" value="FAD_binding_3"/>
    <property type="match status" value="1"/>
</dbReference>
<dbReference type="InterPro" id="IPR002938">
    <property type="entry name" value="FAD-bd"/>
</dbReference>
<dbReference type="GO" id="GO:0019622">
    <property type="term" value="P:3-(3-hydroxy)phenylpropionate catabolic process"/>
    <property type="evidence" value="ECO:0007669"/>
    <property type="project" value="TreeGrafter"/>
</dbReference>
<organism evidence="3">
    <name type="scientific">Micromonospora sp. HK160111</name>
    <dbReference type="NCBI Taxonomy" id="1245497"/>
    <lineage>
        <taxon>Bacteria</taxon>
        <taxon>Bacillati</taxon>
        <taxon>Actinomycetota</taxon>
        <taxon>Actinomycetes</taxon>
        <taxon>Micromonosporales</taxon>
        <taxon>Micromonosporaceae</taxon>
        <taxon>Micromonospora</taxon>
    </lineage>
</organism>
<evidence type="ECO:0000256" key="1">
    <source>
        <dbReference type="ARBA" id="ARBA00023002"/>
    </source>
</evidence>
<gene>
    <name evidence="3" type="primary">mas9</name>
</gene>
<evidence type="ECO:0000259" key="2">
    <source>
        <dbReference type="Pfam" id="PF01494"/>
    </source>
</evidence>
<feature type="domain" description="FAD-binding" evidence="2">
    <location>
        <begin position="2"/>
        <end position="326"/>
    </location>
</feature>
<dbReference type="GO" id="GO:0071949">
    <property type="term" value="F:FAD binding"/>
    <property type="evidence" value="ECO:0007669"/>
    <property type="project" value="InterPro"/>
</dbReference>
<dbReference type="NCBIfam" id="NF004829">
    <property type="entry name" value="PRK06183.1-3"/>
    <property type="match status" value="1"/>
</dbReference>
<dbReference type="GO" id="GO:0008688">
    <property type="term" value="F:3-(3-hydroxyphenyl)propionate hydroxylase activity"/>
    <property type="evidence" value="ECO:0007669"/>
    <property type="project" value="TreeGrafter"/>
</dbReference>